<dbReference type="EMBL" id="BLAD01000040">
    <property type="protein sequence ID" value="GER99504.1"/>
    <property type="molecule type" value="Genomic_DNA"/>
</dbReference>
<dbReference type="OrthoDB" id="9766983at2"/>
<dbReference type="InterPro" id="IPR032466">
    <property type="entry name" value="Metal_Hydrolase"/>
</dbReference>
<dbReference type="InterPro" id="IPR013108">
    <property type="entry name" value="Amidohydro_3"/>
</dbReference>
<feature type="domain" description="Amidohydrolase 3" evidence="1">
    <location>
        <begin position="416"/>
        <end position="515"/>
    </location>
</feature>
<evidence type="ECO:0000313" key="3">
    <source>
        <dbReference type="Proteomes" id="UP000334990"/>
    </source>
</evidence>
<dbReference type="SUPFAM" id="SSF51338">
    <property type="entry name" value="Composite domain of metallo-dependent hydrolases"/>
    <property type="match status" value="1"/>
</dbReference>
<dbReference type="GO" id="GO:0016812">
    <property type="term" value="F:hydrolase activity, acting on carbon-nitrogen (but not peptide) bonds, in cyclic amides"/>
    <property type="evidence" value="ECO:0007669"/>
    <property type="project" value="TreeGrafter"/>
</dbReference>
<evidence type="ECO:0000313" key="2">
    <source>
        <dbReference type="EMBL" id="GER99504.1"/>
    </source>
</evidence>
<proteinExistence type="predicted"/>
<dbReference type="PANTHER" id="PTHR11647">
    <property type="entry name" value="HYDRANTOINASE/DIHYDROPYRIMIDINASE FAMILY MEMBER"/>
    <property type="match status" value="1"/>
</dbReference>
<accession>A0A5M3VRV4</accession>
<dbReference type="SUPFAM" id="SSF51556">
    <property type="entry name" value="Metallo-dependent hydrolases"/>
    <property type="match status" value="1"/>
</dbReference>
<dbReference type="CDD" id="cd01297">
    <property type="entry name" value="D-aminoacylase"/>
    <property type="match status" value="1"/>
</dbReference>
<gene>
    <name evidence="2" type="ORF">Acor_15680</name>
</gene>
<dbReference type="InterPro" id="IPR011059">
    <property type="entry name" value="Metal-dep_hydrolase_composite"/>
</dbReference>
<protein>
    <submittedName>
        <fullName evidence="2">N-acyl-D-amino-acid deacylase</fullName>
    </submittedName>
</protein>
<evidence type="ECO:0000259" key="1">
    <source>
        <dbReference type="Pfam" id="PF07969"/>
    </source>
</evidence>
<name>A0A5M3VRV4_9ACTN</name>
<dbReference type="Proteomes" id="UP000334990">
    <property type="component" value="Unassembled WGS sequence"/>
</dbReference>
<dbReference type="Gene3D" id="3.20.20.140">
    <property type="entry name" value="Metal-dependent hydrolases"/>
    <property type="match status" value="2"/>
</dbReference>
<dbReference type="Pfam" id="PF07969">
    <property type="entry name" value="Amidohydro_3"/>
    <property type="match status" value="2"/>
</dbReference>
<feature type="domain" description="Amidohydrolase 3" evidence="1">
    <location>
        <begin position="50"/>
        <end position="254"/>
    </location>
</feature>
<reference evidence="2 3" key="1">
    <citation type="submission" date="2019-10" db="EMBL/GenBank/DDBJ databases">
        <title>Whole genome shotgun sequence of Acrocarpospora corrugata NBRC 13972.</title>
        <authorList>
            <person name="Ichikawa N."/>
            <person name="Kimura A."/>
            <person name="Kitahashi Y."/>
            <person name="Komaki H."/>
            <person name="Oguchi A."/>
        </authorList>
    </citation>
    <scope>NUCLEOTIDE SEQUENCE [LARGE SCALE GENOMIC DNA]</scope>
    <source>
        <strain evidence="2 3">NBRC 13972</strain>
    </source>
</reference>
<keyword evidence="3" id="KW-1185">Reference proteome</keyword>
<sequence length="537" mass="57853">MSGPYRLIIHSGLVVDGSGNPGFHAAVGVRGDRAYVLRGEVSQLPADRRIDARGLVVAPGFIDAHSHSDLVLMVDPALEMKVRQGVTTEILGVDGLSYAPFDDPADLLRFVRMNAGIAGHPELDYSWRSVADLLARYDGAASVNVGVFVGNTAPRISALGWSDAPAGGVALDRMRGIVRDAMRDGALGLSTGLDYPPGSHADTDELVALAKEAARFGGIYHTHVRYALGDTYLDPFLEALEIGRRADIPVQLTHFSRSARATYTGGAQRMLDLVADARTDGLDVTFDTYPYEWGGTRLVRLLPGWLQADGPDLLQERLTDPALRDRLRAELRDSAAVRQYVVSRPFADVRLGNLSDPAHARFEGWNLSDVVTEWGEDLTETLCALAAANPGATFTRPSPHAMTLWKFVCHPLGMIASDAVLIGAYPSPRAYGCFARVLGDFVREERLLSLPEAIRKMTSFPAQRLGLTDRGLLRDGMKADLVVFDPATVSAPASFERPRELALGMSYVAVNGRLVLDDGVLTGATPGRALRGPGATS</sequence>
<dbReference type="InterPro" id="IPR050378">
    <property type="entry name" value="Metallo-dep_Hydrolases_sf"/>
</dbReference>
<dbReference type="RefSeq" id="WP_155335890.1">
    <property type="nucleotide sequence ID" value="NZ_BAAABN010000042.1"/>
</dbReference>
<organism evidence="2 3">
    <name type="scientific">Acrocarpospora corrugata</name>
    <dbReference type="NCBI Taxonomy" id="35763"/>
    <lineage>
        <taxon>Bacteria</taxon>
        <taxon>Bacillati</taxon>
        <taxon>Actinomycetota</taxon>
        <taxon>Actinomycetes</taxon>
        <taxon>Streptosporangiales</taxon>
        <taxon>Streptosporangiaceae</taxon>
        <taxon>Acrocarpospora</taxon>
    </lineage>
</organism>
<dbReference type="AlphaFoldDB" id="A0A5M3VRV4"/>
<dbReference type="PANTHER" id="PTHR11647:SF1">
    <property type="entry name" value="COLLAPSIN RESPONSE MEDIATOR PROTEIN"/>
    <property type="match status" value="1"/>
</dbReference>
<dbReference type="GO" id="GO:0005829">
    <property type="term" value="C:cytosol"/>
    <property type="evidence" value="ECO:0007669"/>
    <property type="project" value="TreeGrafter"/>
</dbReference>
<comment type="caution">
    <text evidence="2">The sequence shown here is derived from an EMBL/GenBank/DDBJ whole genome shotgun (WGS) entry which is preliminary data.</text>
</comment>